<protein>
    <recommendedName>
        <fullName evidence="5">MARVEL domain-containing protein</fullName>
    </recommendedName>
</protein>
<feature type="transmembrane region" description="Helical" evidence="2">
    <location>
        <begin position="36"/>
        <end position="62"/>
    </location>
</feature>
<evidence type="ECO:0008006" key="5">
    <source>
        <dbReference type="Google" id="ProtNLM"/>
    </source>
</evidence>
<evidence type="ECO:0000313" key="4">
    <source>
        <dbReference type="Proteomes" id="UP000714275"/>
    </source>
</evidence>
<keyword evidence="2" id="KW-0812">Transmembrane</keyword>
<reference evidence="3" key="1">
    <citation type="journal article" date="2020" name="New Phytol.">
        <title>Comparative genomics reveals dynamic genome evolution in host specialist ectomycorrhizal fungi.</title>
        <authorList>
            <person name="Lofgren L.A."/>
            <person name="Nguyen N.H."/>
            <person name="Vilgalys R."/>
            <person name="Ruytinx J."/>
            <person name="Liao H.L."/>
            <person name="Branco S."/>
            <person name="Kuo A."/>
            <person name="LaButti K."/>
            <person name="Lipzen A."/>
            <person name="Andreopoulos W."/>
            <person name="Pangilinan J."/>
            <person name="Riley R."/>
            <person name="Hundley H."/>
            <person name="Na H."/>
            <person name="Barry K."/>
            <person name="Grigoriev I.V."/>
            <person name="Stajich J.E."/>
            <person name="Kennedy P.G."/>
        </authorList>
    </citation>
    <scope>NUCLEOTIDE SEQUENCE</scope>
    <source>
        <strain evidence="3">DOB743</strain>
    </source>
</reference>
<evidence type="ECO:0000256" key="2">
    <source>
        <dbReference type="SAM" id="Phobius"/>
    </source>
</evidence>
<evidence type="ECO:0000256" key="1">
    <source>
        <dbReference type="SAM" id="MobiDB-lite"/>
    </source>
</evidence>
<proteinExistence type="predicted"/>
<keyword evidence="2" id="KW-0472">Membrane</keyword>
<keyword evidence="4" id="KW-1185">Reference proteome</keyword>
<name>A0A9P6ZJR3_9AGAM</name>
<dbReference type="AlphaFoldDB" id="A0A9P6ZJR3"/>
<accession>A0A9P6ZJR3</accession>
<evidence type="ECO:0000313" key="3">
    <source>
        <dbReference type="EMBL" id="KAG1769144.1"/>
    </source>
</evidence>
<sequence length="239" mass="26315">MGSFSWFRITVFSLSIPCSLIGLGLNAYSVSLTEPYFYFIFSALGVATAVLTILTIPIMLIVDFIRRGAFTSMIIFELSWLFTLAILSFATSAESVSTSNSYFPRGCVYANTDPTANKYCMELLMLGTFAFSNFIMFLSYTCILLVFSIIGSSRGNSVWTYSVKDATFFGQNNSWHVRQQVPLNQYSGAPPTGYTGTPVSQPQQLGTHNTHSGTPAQSPHMQPQQFQPVYSGQPQGISV</sequence>
<feature type="transmembrane region" description="Helical" evidence="2">
    <location>
        <begin position="123"/>
        <end position="147"/>
    </location>
</feature>
<gene>
    <name evidence="3" type="ORF">EV702DRAFT_1142624</name>
</gene>
<organism evidence="3 4">
    <name type="scientific">Suillus placidus</name>
    <dbReference type="NCBI Taxonomy" id="48579"/>
    <lineage>
        <taxon>Eukaryota</taxon>
        <taxon>Fungi</taxon>
        <taxon>Dikarya</taxon>
        <taxon>Basidiomycota</taxon>
        <taxon>Agaricomycotina</taxon>
        <taxon>Agaricomycetes</taxon>
        <taxon>Agaricomycetidae</taxon>
        <taxon>Boletales</taxon>
        <taxon>Suillineae</taxon>
        <taxon>Suillaceae</taxon>
        <taxon>Suillus</taxon>
    </lineage>
</organism>
<keyword evidence="2" id="KW-1133">Transmembrane helix</keyword>
<dbReference type="Proteomes" id="UP000714275">
    <property type="component" value="Unassembled WGS sequence"/>
</dbReference>
<feature type="transmembrane region" description="Helical" evidence="2">
    <location>
        <begin position="7"/>
        <end position="30"/>
    </location>
</feature>
<feature type="transmembrane region" description="Helical" evidence="2">
    <location>
        <begin position="74"/>
        <end position="93"/>
    </location>
</feature>
<feature type="compositionally biased region" description="Polar residues" evidence="1">
    <location>
        <begin position="194"/>
        <end position="239"/>
    </location>
</feature>
<feature type="region of interest" description="Disordered" evidence="1">
    <location>
        <begin position="187"/>
        <end position="239"/>
    </location>
</feature>
<dbReference type="OrthoDB" id="3364107at2759"/>
<comment type="caution">
    <text evidence="3">The sequence shown here is derived from an EMBL/GenBank/DDBJ whole genome shotgun (WGS) entry which is preliminary data.</text>
</comment>
<dbReference type="EMBL" id="JABBWD010000074">
    <property type="protein sequence ID" value="KAG1769144.1"/>
    <property type="molecule type" value="Genomic_DNA"/>
</dbReference>